<name>A0A0V0T623_9BILA</name>
<dbReference type="Proteomes" id="UP000055048">
    <property type="component" value="Unassembled WGS sequence"/>
</dbReference>
<evidence type="ECO:0000256" key="1">
    <source>
        <dbReference type="SAM" id="MobiDB-lite"/>
    </source>
</evidence>
<protein>
    <submittedName>
        <fullName evidence="2">Uncharacterized protein</fullName>
    </submittedName>
</protein>
<evidence type="ECO:0000313" key="2">
    <source>
        <dbReference type="EMBL" id="KRX34341.1"/>
    </source>
</evidence>
<sequence>MVNCPGSGASGPGREGLGRKVPRNPFDCVQPAQRWHAQTTASSGIRNEVSGRLHGKQRLISIKSAVVLCSRLLDAVAFGNR</sequence>
<proteinExistence type="predicted"/>
<keyword evidence="3" id="KW-1185">Reference proteome</keyword>
<organism evidence="2 3">
    <name type="scientific">Trichinella murrelli</name>
    <dbReference type="NCBI Taxonomy" id="144512"/>
    <lineage>
        <taxon>Eukaryota</taxon>
        <taxon>Metazoa</taxon>
        <taxon>Ecdysozoa</taxon>
        <taxon>Nematoda</taxon>
        <taxon>Enoplea</taxon>
        <taxon>Dorylaimia</taxon>
        <taxon>Trichinellida</taxon>
        <taxon>Trichinellidae</taxon>
        <taxon>Trichinella</taxon>
    </lineage>
</organism>
<dbReference type="AlphaFoldDB" id="A0A0V0T623"/>
<feature type="region of interest" description="Disordered" evidence="1">
    <location>
        <begin position="1"/>
        <end position="23"/>
    </location>
</feature>
<dbReference type="EMBL" id="JYDJ01000585">
    <property type="protein sequence ID" value="KRX34341.1"/>
    <property type="molecule type" value="Genomic_DNA"/>
</dbReference>
<comment type="caution">
    <text evidence="2">The sequence shown here is derived from an EMBL/GenBank/DDBJ whole genome shotgun (WGS) entry which is preliminary data.</text>
</comment>
<reference evidence="2 3" key="1">
    <citation type="submission" date="2015-01" db="EMBL/GenBank/DDBJ databases">
        <title>Evolution of Trichinella species and genotypes.</title>
        <authorList>
            <person name="Korhonen P.K."/>
            <person name="Edoardo P."/>
            <person name="Giuseppe L.R."/>
            <person name="Gasser R.B."/>
        </authorList>
    </citation>
    <scope>NUCLEOTIDE SEQUENCE [LARGE SCALE GENOMIC DNA]</scope>
    <source>
        <strain evidence="2">ISS417</strain>
    </source>
</reference>
<gene>
    <name evidence="2" type="ORF">T05_16495</name>
</gene>
<evidence type="ECO:0000313" key="3">
    <source>
        <dbReference type="Proteomes" id="UP000055048"/>
    </source>
</evidence>
<accession>A0A0V0T623</accession>